<dbReference type="Proteomes" id="UP000007266">
    <property type="component" value="Unassembled WGS sequence"/>
</dbReference>
<protein>
    <submittedName>
        <fullName evidence="1">Retrovirus-related Pol polyprotein from type-1 retrotransposable element R1 4-like Protein</fullName>
    </submittedName>
</protein>
<proteinExistence type="predicted"/>
<dbReference type="AlphaFoldDB" id="D7EKS4"/>
<dbReference type="PANTHER" id="PTHR37557">
    <property type="entry name" value="115 KDA PROTEIN IN TYPE-1 RETROTRANSPOSABLE ELEMENT R1DM-LIKE PROTEIN-RELATED-RELATED"/>
    <property type="match status" value="1"/>
</dbReference>
<dbReference type="EMBL" id="KQ971997">
    <property type="protein sequence ID" value="EFA11651.1"/>
    <property type="molecule type" value="Genomic_DNA"/>
</dbReference>
<dbReference type="InParanoid" id="D7EKS4"/>
<dbReference type="HOGENOM" id="CLU_1534552_0_0_1"/>
<keyword evidence="2" id="KW-1185">Reference proteome</keyword>
<sequence length="175" mass="20617">MDSEIQTRHCISEIKHGRNVLFFEELITPQTFDSIMHCREYVNLRALDRWQHRWETSTKERISFEFFPDVFRRLEGPPITFSHHKSQVLTGHGNFGIHQLRFGKNENSLCPNCPDFDDDPVHRILECPLFGEIQERIRGITGTWPPDLTQVPYIDNDEMFSALCLDLTHQYVTLD</sequence>
<organism evidence="1 2">
    <name type="scientific">Tribolium castaneum</name>
    <name type="common">Red flour beetle</name>
    <dbReference type="NCBI Taxonomy" id="7070"/>
    <lineage>
        <taxon>Eukaryota</taxon>
        <taxon>Metazoa</taxon>
        <taxon>Ecdysozoa</taxon>
        <taxon>Arthropoda</taxon>
        <taxon>Hexapoda</taxon>
        <taxon>Insecta</taxon>
        <taxon>Pterygota</taxon>
        <taxon>Neoptera</taxon>
        <taxon>Endopterygota</taxon>
        <taxon>Coleoptera</taxon>
        <taxon>Polyphaga</taxon>
        <taxon>Cucujiformia</taxon>
        <taxon>Tenebrionidae</taxon>
        <taxon>Tenebrionidae incertae sedis</taxon>
        <taxon>Tribolium</taxon>
    </lineage>
</organism>
<reference evidence="1 2" key="2">
    <citation type="journal article" date="2010" name="Nucleic Acids Res.">
        <title>BeetleBase in 2010: revisions to provide comprehensive genomic information for Tribolium castaneum.</title>
        <authorList>
            <person name="Kim H.S."/>
            <person name="Murphy T."/>
            <person name="Xia J."/>
            <person name="Caragea D."/>
            <person name="Park Y."/>
            <person name="Beeman R.W."/>
            <person name="Lorenzen M.D."/>
            <person name="Butcher S."/>
            <person name="Manak J.R."/>
            <person name="Brown S.J."/>
        </authorList>
    </citation>
    <scope>NUCLEOTIDE SEQUENCE [LARGE SCALE GENOMIC DNA]</scope>
    <source>
        <strain evidence="1 2">Georgia GA2</strain>
    </source>
</reference>
<evidence type="ECO:0000313" key="2">
    <source>
        <dbReference type="Proteomes" id="UP000007266"/>
    </source>
</evidence>
<evidence type="ECO:0000313" key="1">
    <source>
        <dbReference type="EMBL" id="EFA11651.1"/>
    </source>
</evidence>
<gene>
    <name evidence="1" type="primary">GLEAN_10630</name>
    <name evidence="1" type="ORF">TcasGA2_TC010630</name>
</gene>
<dbReference type="PANTHER" id="PTHR37557:SF4">
    <property type="entry name" value="CCHC-TYPE DOMAIN-CONTAINING PROTEIN"/>
    <property type="match status" value="1"/>
</dbReference>
<dbReference type="PhylomeDB" id="D7EKS4"/>
<accession>D7EKS4</accession>
<reference evidence="1 2" key="1">
    <citation type="journal article" date="2008" name="Nature">
        <title>The genome of the model beetle and pest Tribolium castaneum.</title>
        <authorList>
            <consortium name="Tribolium Genome Sequencing Consortium"/>
            <person name="Richards S."/>
            <person name="Gibbs R.A."/>
            <person name="Weinstock G.M."/>
            <person name="Brown S.J."/>
            <person name="Denell R."/>
            <person name="Beeman R.W."/>
            <person name="Gibbs R."/>
            <person name="Beeman R.W."/>
            <person name="Brown S.J."/>
            <person name="Bucher G."/>
            <person name="Friedrich M."/>
            <person name="Grimmelikhuijzen C.J."/>
            <person name="Klingler M."/>
            <person name="Lorenzen M."/>
            <person name="Richards S."/>
            <person name="Roth S."/>
            <person name="Schroder R."/>
            <person name="Tautz D."/>
            <person name="Zdobnov E.M."/>
            <person name="Muzny D."/>
            <person name="Gibbs R.A."/>
            <person name="Weinstock G.M."/>
            <person name="Attaway T."/>
            <person name="Bell S."/>
            <person name="Buhay C.J."/>
            <person name="Chandrabose M.N."/>
            <person name="Chavez D."/>
            <person name="Clerk-Blankenburg K.P."/>
            <person name="Cree A."/>
            <person name="Dao M."/>
            <person name="Davis C."/>
            <person name="Chacko J."/>
            <person name="Dinh H."/>
            <person name="Dugan-Rocha S."/>
            <person name="Fowler G."/>
            <person name="Garner T.T."/>
            <person name="Garnes J."/>
            <person name="Gnirke A."/>
            <person name="Hawes A."/>
            <person name="Hernandez J."/>
            <person name="Hines S."/>
            <person name="Holder M."/>
            <person name="Hume J."/>
            <person name="Jhangiani S.N."/>
            <person name="Joshi V."/>
            <person name="Khan Z.M."/>
            <person name="Jackson L."/>
            <person name="Kovar C."/>
            <person name="Kowis A."/>
            <person name="Lee S."/>
            <person name="Lewis L.R."/>
            <person name="Margolis J."/>
            <person name="Morgan M."/>
            <person name="Nazareth L.V."/>
            <person name="Nguyen N."/>
            <person name="Okwuonu G."/>
            <person name="Parker D."/>
            <person name="Richards S."/>
            <person name="Ruiz S.J."/>
            <person name="Santibanez J."/>
            <person name="Savard J."/>
            <person name="Scherer S.E."/>
            <person name="Schneider B."/>
            <person name="Sodergren E."/>
            <person name="Tautz D."/>
            <person name="Vattahil S."/>
            <person name="Villasana D."/>
            <person name="White C.S."/>
            <person name="Wright R."/>
            <person name="Park Y."/>
            <person name="Beeman R.W."/>
            <person name="Lord J."/>
            <person name="Oppert B."/>
            <person name="Lorenzen M."/>
            <person name="Brown S."/>
            <person name="Wang L."/>
            <person name="Savard J."/>
            <person name="Tautz D."/>
            <person name="Richards S."/>
            <person name="Weinstock G."/>
            <person name="Gibbs R.A."/>
            <person name="Liu Y."/>
            <person name="Worley K."/>
            <person name="Weinstock G."/>
            <person name="Elsik C.G."/>
            <person name="Reese J.T."/>
            <person name="Elhaik E."/>
            <person name="Landan G."/>
            <person name="Graur D."/>
            <person name="Arensburger P."/>
            <person name="Atkinson P."/>
            <person name="Beeman R.W."/>
            <person name="Beidler J."/>
            <person name="Brown S.J."/>
            <person name="Demuth J.P."/>
            <person name="Drury D.W."/>
            <person name="Du Y.Z."/>
            <person name="Fujiwara H."/>
            <person name="Lorenzen M."/>
            <person name="Maselli V."/>
            <person name="Osanai M."/>
            <person name="Park Y."/>
            <person name="Robertson H.M."/>
            <person name="Tu Z."/>
            <person name="Wang J.J."/>
            <person name="Wang S."/>
            <person name="Richards S."/>
            <person name="Song H."/>
            <person name="Zhang L."/>
            <person name="Sodergren E."/>
            <person name="Werner D."/>
            <person name="Stanke M."/>
            <person name="Morgenstern B."/>
            <person name="Solovyev V."/>
            <person name="Kosarev P."/>
            <person name="Brown G."/>
            <person name="Chen H.C."/>
            <person name="Ermolaeva O."/>
            <person name="Hlavina W."/>
            <person name="Kapustin Y."/>
            <person name="Kiryutin B."/>
            <person name="Kitts P."/>
            <person name="Maglott D."/>
            <person name="Pruitt K."/>
            <person name="Sapojnikov V."/>
            <person name="Souvorov A."/>
            <person name="Mackey A.J."/>
            <person name="Waterhouse R.M."/>
            <person name="Wyder S."/>
            <person name="Zdobnov E.M."/>
            <person name="Zdobnov E.M."/>
            <person name="Wyder S."/>
            <person name="Kriventseva E.V."/>
            <person name="Kadowaki T."/>
            <person name="Bork P."/>
            <person name="Aranda M."/>
            <person name="Bao R."/>
            <person name="Beermann A."/>
            <person name="Berns N."/>
            <person name="Bolognesi R."/>
            <person name="Bonneton F."/>
            <person name="Bopp D."/>
            <person name="Brown S.J."/>
            <person name="Bucher G."/>
            <person name="Butts T."/>
            <person name="Chaumot A."/>
            <person name="Denell R.E."/>
            <person name="Ferrier D.E."/>
            <person name="Friedrich M."/>
            <person name="Gordon C.M."/>
            <person name="Jindra M."/>
            <person name="Klingler M."/>
            <person name="Lan Q."/>
            <person name="Lattorff H.M."/>
            <person name="Laudet V."/>
            <person name="von Levetsow C."/>
            <person name="Liu Z."/>
            <person name="Lutz R."/>
            <person name="Lynch J.A."/>
            <person name="da Fonseca R.N."/>
            <person name="Posnien N."/>
            <person name="Reuter R."/>
            <person name="Roth S."/>
            <person name="Savard J."/>
            <person name="Schinko J.B."/>
            <person name="Schmitt C."/>
            <person name="Schoppmeier M."/>
            <person name="Schroder R."/>
            <person name="Shippy T.D."/>
            <person name="Simonnet F."/>
            <person name="Marques-Souza H."/>
            <person name="Tautz D."/>
            <person name="Tomoyasu Y."/>
            <person name="Trauner J."/>
            <person name="Van der Zee M."/>
            <person name="Vervoort M."/>
            <person name="Wittkopp N."/>
            <person name="Wimmer E.A."/>
            <person name="Yang X."/>
            <person name="Jones A.K."/>
            <person name="Sattelle D.B."/>
            <person name="Ebert P.R."/>
            <person name="Nelson D."/>
            <person name="Scott J.G."/>
            <person name="Beeman R.W."/>
            <person name="Muthukrishnan S."/>
            <person name="Kramer K.J."/>
            <person name="Arakane Y."/>
            <person name="Beeman R.W."/>
            <person name="Zhu Q."/>
            <person name="Hogenkamp D."/>
            <person name="Dixit R."/>
            <person name="Oppert B."/>
            <person name="Jiang H."/>
            <person name="Zou Z."/>
            <person name="Marshall J."/>
            <person name="Elpidina E."/>
            <person name="Vinokurov K."/>
            <person name="Oppert C."/>
            <person name="Zou Z."/>
            <person name="Evans J."/>
            <person name="Lu Z."/>
            <person name="Zhao P."/>
            <person name="Sumathipala N."/>
            <person name="Altincicek B."/>
            <person name="Vilcinskas A."/>
            <person name="Williams M."/>
            <person name="Hultmark D."/>
            <person name="Hetru C."/>
            <person name="Jiang H."/>
            <person name="Grimmelikhuijzen C.J."/>
            <person name="Hauser F."/>
            <person name="Cazzamali G."/>
            <person name="Williamson M."/>
            <person name="Park Y."/>
            <person name="Li B."/>
            <person name="Tanaka Y."/>
            <person name="Predel R."/>
            <person name="Neupert S."/>
            <person name="Schachtner J."/>
            <person name="Verleyen P."/>
            <person name="Raible F."/>
            <person name="Bork P."/>
            <person name="Friedrich M."/>
            <person name="Walden K.K."/>
            <person name="Robertson H.M."/>
            <person name="Angeli S."/>
            <person name="Foret S."/>
            <person name="Bucher G."/>
            <person name="Schuetz S."/>
            <person name="Maleszka R."/>
            <person name="Wimmer E.A."/>
            <person name="Beeman R.W."/>
            <person name="Lorenzen M."/>
            <person name="Tomoyasu Y."/>
            <person name="Miller S.C."/>
            <person name="Grossmann D."/>
            <person name="Bucher G."/>
        </authorList>
    </citation>
    <scope>NUCLEOTIDE SEQUENCE [LARGE SCALE GENOMIC DNA]</scope>
    <source>
        <strain evidence="1 2">Georgia GA2</strain>
    </source>
</reference>
<name>D7EKS4_TRICA</name>